<evidence type="ECO:0000313" key="2">
    <source>
        <dbReference type="Proteomes" id="UP001221142"/>
    </source>
</evidence>
<name>A0AAD7AZG5_9AGAR</name>
<proteinExistence type="predicted"/>
<gene>
    <name evidence="1" type="ORF">FB45DRAFT_1069706</name>
</gene>
<dbReference type="Gene3D" id="1.20.1280.50">
    <property type="match status" value="1"/>
</dbReference>
<evidence type="ECO:0000313" key="1">
    <source>
        <dbReference type="EMBL" id="KAJ7604988.1"/>
    </source>
</evidence>
<organism evidence="1 2">
    <name type="scientific">Roridomyces roridus</name>
    <dbReference type="NCBI Taxonomy" id="1738132"/>
    <lineage>
        <taxon>Eukaryota</taxon>
        <taxon>Fungi</taxon>
        <taxon>Dikarya</taxon>
        <taxon>Basidiomycota</taxon>
        <taxon>Agaricomycotina</taxon>
        <taxon>Agaricomycetes</taxon>
        <taxon>Agaricomycetidae</taxon>
        <taxon>Agaricales</taxon>
        <taxon>Marasmiineae</taxon>
        <taxon>Mycenaceae</taxon>
        <taxon>Roridomyces</taxon>
    </lineage>
</organism>
<reference evidence="1" key="1">
    <citation type="submission" date="2023-03" db="EMBL/GenBank/DDBJ databases">
        <title>Massive genome expansion in bonnet fungi (Mycena s.s.) driven by repeated elements and novel gene families across ecological guilds.</title>
        <authorList>
            <consortium name="Lawrence Berkeley National Laboratory"/>
            <person name="Harder C.B."/>
            <person name="Miyauchi S."/>
            <person name="Viragh M."/>
            <person name="Kuo A."/>
            <person name="Thoen E."/>
            <person name="Andreopoulos B."/>
            <person name="Lu D."/>
            <person name="Skrede I."/>
            <person name="Drula E."/>
            <person name="Henrissat B."/>
            <person name="Morin E."/>
            <person name="Kohler A."/>
            <person name="Barry K."/>
            <person name="LaButti K."/>
            <person name="Morin E."/>
            <person name="Salamov A."/>
            <person name="Lipzen A."/>
            <person name="Mereny Z."/>
            <person name="Hegedus B."/>
            <person name="Baldrian P."/>
            <person name="Stursova M."/>
            <person name="Weitz H."/>
            <person name="Taylor A."/>
            <person name="Grigoriev I.V."/>
            <person name="Nagy L.G."/>
            <person name="Martin F."/>
            <person name="Kauserud H."/>
        </authorList>
    </citation>
    <scope>NUCLEOTIDE SEQUENCE</scope>
    <source>
        <strain evidence="1">9284</strain>
    </source>
</reference>
<sequence>MNAFRCAQCGSVRATADFSTAASPGTRLYQLLNSNDAPTEIDRVAAKSTISALDSRLALLNDEITRLEALKAERTSLAALRVQSQAVLSPIRSLPPEILSEIFFWTIPLADVLVQHRQLDLASWSVTQISARWREIAISTPSLWSQVVLSYSRGVVWPIEAVETQMRRARSLRIYFVPSRTVDAAPQLEMFQLLAAQSSRWEELVLGVTRPLIPAIAAIRDRVPLLSRLWLQWDDDPADIDMDSVSVSCFSNAPSLRQVCVAEELASPSVSLPVHQLTHYNLTGSIEMHMRILPLATHLVKAHIICNTAVHDVPRLTLPSLRQAFISPVEFLDYITVPGLEELGVWLPGRHEVDSPVPPQDLASRIIPLVARSSCVLRRLTLEGAPRSAETTTILQKIPTINHLVLVCSDPGANEETNQLLSALTAVTDNSTTKTVAPHLNAIFFTHARNEYVSEYADMLQSRYTAPECALQQAALVVQFESDVLEPLPEALDKLESLRSQGLDALVVSGPRAVPMVAEWTGQLPFE</sequence>
<dbReference type="Proteomes" id="UP001221142">
    <property type="component" value="Unassembled WGS sequence"/>
</dbReference>
<comment type="caution">
    <text evidence="1">The sequence shown here is derived from an EMBL/GenBank/DDBJ whole genome shotgun (WGS) entry which is preliminary data.</text>
</comment>
<protein>
    <recommendedName>
        <fullName evidence="3">F-box domain-containing protein</fullName>
    </recommendedName>
</protein>
<evidence type="ECO:0008006" key="3">
    <source>
        <dbReference type="Google" id="ProtNLM"/>
    </source>
</evidence>
<accession>A0AAD7AZG5</accession>
<dbReference type="AlphaFoldDB" id="A0AAD7AZG5"/>
<dbReference type="EMBL" id="JARKIF010000084">
    <property type="protein sequence ID" value="KAJ7604988.1"/>
    <property type="molecule type" value="Genomic_DNA"/>
</dbReference>
<keyword evidence="2" id="KW-1185">Reference proteome</keyword>